<organism evidence="3 4">
    <name type="scientific">Chlorella vulgaris</name>
    <name type="common">Green alga</name>
    <dbReference type="NCBI Taxonomy" id="3077"/>
    <lineage>
        <taxon>Eukaryota</taxon>
        <taxon>Viridiplantae</taxon>
        <taxon>Chlorophyta</taxon>
        <taxon>core chlorophytes</taxon>
        <taxon>Trebouxiophyceae</taxon>
        <taxon>Chlorellales</taxon>
        <taxon>Chlorellaceae</taxon>
        <taxon>Chlorella clade</taxon>
        <taxon>Chlorella</taxon>
    </lineage>
</organism>
<reference evidence="3" key="2">
    <citation type="submission" date="2020-11" db="EMBL/GenBank/DDBJ databases">
        <authorList>
            <person name="Cecchin M."/>
            <person name="Marcolungo L."/>
            <person name="Rossato M."/>
            <person name="Girolomoni L."/>
            <person name="Cosentino E."/>
            <person name="Cuine S."/>
            <person name="Li-Beisson Y."/>
            <person name="Delledonne M."/>
            <person name="Ballottari M."/>
        </authorList>
    </citation>
    <scope>NUCLEOTIDE SEQUENCE</scope>
    <source>
        <strain evidence="3">211/11P</strain>
        <tissue evidence="3">Whole cell</tissue>
    </source>
</reference>
<gene>
    <name evidence="3" type="ORF">D9Q98_002852</name>
</gene>
<evidence type="ECO:0008006" key="5">
    <source>
        <dbReference type="Google" id="ProtNLM"/>
    </source>
</evidence>
<proteinExistence type="inferred from homology"/>
<sequence>MLFAGGTVDENAVKAASGEVLEVGSGVRVAGWAISSGKGPITPDADLEHIKQDLHTLAAPEQFYGHNFLRLTHEASGLVISFTALDALKGWLADQSPAVHVGESEEWLRARQADVEAHAAERLEYDWTYTTSYTGTVTCGGSSSGNATADASSAATSDPSPHTQEAAAGAVAAGIAGVAANGPASSAAGGSVRWEATSSQINRALLTSRDPILYYDELALYESELDDHGSSRVSLKVRVMPRCWYVLLRFWLRVDHVMVRLRETRLFCQFDSEPASAPTVLREVRHHEGTFADLRKAGAPAEGPAYADPDTAAAALMAVAPIGVTQYRIEQLCL</sequence>
<dbReference type="GO" id="GO:0005829">
    <property type="term" value="C:cytosol"/>
    <property type="evidence" value="ECO:0007669"/>
    <property type="project" value="TreeGrafter"/>
</dbReference>
<dbReference type="GO" id="GO:0031929">
    <property type="term" value="P:TOR signaling"/>
    <property type="evidence" value="ECO:0007669"/>
    <property type="project" value="TreeGrafter"/>
</dbReference>
<feature type="region of interest" description="Disordered" evidence="2">
    <location>
        <begin position="140"/>
        <end position="166"/>
    </location>
</feature>
<dbReference type="AlphaFoldDB" id="A0A9D4TU16"/>
<dbReference type="OrthoDB" id="10253878at2759"/>
<dbReference type="PANTHER" id="PTHR21021:SF16">
    <property type="entry name" value="TIP41-LIKE PROTEIN"/>
    <property type="match status" value="1"/>
</dbReference>
<dbReference type="InterPro" id="IPR007303">
    <property type="entry name" value="TIP41-like"/>
</dbReference>
<comment type="similarity">
    <text evidence="1">Belongs to the TIP41 family.</text>
</comment>
<comment type="caution">
    <text evidence="3">The sequence shown here is derived from an EMBL/GenBank/DDBJ whole genome shotgun (WGS) entry which is preliminary data.</text>
</comment>
<evidence type="ECO:0000256" key="2">
    <source>
        <dbReference type="SAM" id="MobiDB-lite"/>
    </source>
</evidence>
<name>A0A9D4TU16_CHLVU</name>
<reference evidence="3" key="1">
    <citation type="journal article" date="2019" name="Plant J.">
        <title>Chlorella vulgaris genome assembly and annotation reveals the molecular basis for metabolic acclimation to high light conditions.</title>
        <authorList>
            <person name="Cecchin M."/>
            <person name="Marcolungo L."/>
            <person name="Rossato M."/>
            <person name="Girolomoni L."/>
            <person name="Cosentino E."/>
            <person name="Cuine S."/>
            <person name="Li-Beisson Y."/>
            <person name="Delledonne M."/>
            <person name="Ballottari M."/>
        </authorList>
    </citation>
    <scope>NUCLEOTIDE SEQUENCE</scope>
    <source>
        <strain evidence="3">211/11P</strain>
    </source>
</reference>
<dbReference type="InterPro" id="IPR051330">
    <property type="entry name" value="Phosphatase_reg/MetRdx"/>
</dbReference>
<evidence type="ECO:0000313" key="4">
    <source>
        <dbReference type="Proteomes" id="UP001055712"/>
    </source>
</evidence>
<dbReference type="EMBL" id="SIDB01000003">
    <property type="protein sequence ID" value="KAI3434794.1"/>
    <property type="molecule type" value="Genomic_DNA"/>
</dbReference>
<dbReference type="Proteomes" id="UP001055712">
    <property type="component" value="Unassembled WGS sequence"/>
</dbReference>
<dbReference type="Pfam" id="PF04176">
    <property type="entry name" value="TIP41"/>
    <property type="match status" value="1"/>
</dbReference>
<accession>A0A9D4TU16</accession>
<keyword evidence="4" id="KW-1185">Reference proteome</keyword>
<evidence type="ECO:0000313" key="3">
    <source>
        <dbReference type="EMBL" id="KAI3434794.1"/>
    </source>
</evidence>
<protein>
    <recommendedName>
        <fullName evidence="5">TIP41-like protein</fullName>
    </recommendedName>
</protein>
<dbReference type="PANTHER" id="PTHR21021">
    <property type="entry name" value="GAF/PUTATIVE CYTOSKELETAL PROTEIN"/>
    <property type="match status" value="1"/>
</dbReference>
<evidence type="ECO:0000256" key="1">
    <source>
        <dbReference type="ARBA" id="ARBA00006658"/>
    </source>
</evidence>